<comment type="subcellular location">
    <subcellularLocation>
        <location evidence="1 5">Membrane</location>
        <topology evidence="1 5">Multi-pass membrane protein</topology>
    </subcellularLocation>
</comment>
<accession>A0A0G4FZH1</accession>
<evidence type="ECO:0000256" key="5">
    <source>
        <dbReference type="RuleBase" id="RU003945"/>
    </source>
</evidence>
<organism evidence="10">
    <name type="scientific">Chromera velia CCMP2878</name>
    <dbReference type="NCBI Taxonomy" id="1169474"/>
    <lineage>
        <taxon>Eukaryota</taxon>
        <taxon>Sar</taxon>
        <taxon>Alveolata</taxon>
        <taxon>Colpodellida</taxon>
        <taxon>Chromeraceae</taxon>
        <taxon>Chromera</taxon>
    </lineage>
</organism>
<dbReference type="GO" id="GO:0032977">
    <property type="term" value="F:membrane insertase activity"/>
    <property type="evidence" value="ECO:0007669"/>
    <property type="project" value="InterPro"/>
</dbReference>
<feature type="transmembrane region" description="Helical" evidence="7">
    <location>
        <begin position="107"/>
        <end position="134"/>
    </location>
</feature>
<keyword evidence="8" id="KW-0732">Signal</keyword>
<evidence type="ECO:0000256" key="8">
    <source>
        <dbReference type="SAM" id="SignalP"/>
    </source>
</evidence>
<keyword evidence="2 5" id="KW-0812">Transmembrane</keyword>
<feature type="transmembrane region" description="Helical" evidence="7">
    <location>
        <begin position="176"/>
        <end position="199"/>
    </location>
</feature>
<feature type="chain" id="PRO_5005189315" description="Membrane insertase YidC/Oxa/ALB C-terminal domain-containing protein" evidence="8">
    <location>
        <begin position="20"/>
        <end position="577"/>
    </location>
</feature>
<feature type="compositionally biased region" description="Basic and acidic residues" evidence="6">
    <location>
        <begin position="431"/>
        <end position="460"/>
    </location>
</feature>
<evidence type="ECO:0000313" key="10">
    <source>
        <dbReference type="EMBL" id="CEM21020.1"/>
    </source>
</evidence>
<feature type="transmembrane region" description="Helical" evidence="7">
    <location>
        <begin position="146"/>
        <end position="170"/>
    </location>
</feature>
<evidence type="ECO:0000256" key="7">
    <source>
        <dbReference type="SAM" id="Phobius"/>
    </source>
</evidence>
<dbReference type="AlphaFoldDB" id="A0A0G4FZH1"/>
<sequence length="577" mass="63167">MRPLLAVACVSAVVAAASAETPTSSVPSAFVVSNGNSFLKQRGLRSSLPAGRRVNLPEETAAPLDLEEERGRRFSVGSDEWNEDAARFAAEEDEGLLPESDVTAGDLALAAATVGVAFSVLAASAAPALAAGDIDAPANFNERPDINFFAPFQFIWGLYVDLNSGVIGLIDSGLSIVLPGGAAVGIAIALYTLLIRALLLPVSRKSVRTAQMMTLMQPLIDQVRVKAAGDNEEFQRQTQRVYKKYDIDPSSTLVPLVVQSPVLIGLYRGILQLQEGNPHLRMPFLFLPNLVGPNEGKIGLDLSWAFPFVDGQPPVGWSAFVGFLTLPILLFVAQFVSALRLGKRIDGGEMDNNAKILAGFSSGLLSFFALSTPPAISIYWLVSNLTQSALTYFLKEQTMKDYPKLVRLATQKRLEKEDEEYFRKTGKKRERSTEKTEATLEPEKAVDPRELLMKIKSRIDTDEDEEEEEREDPVEAAVRRRRALSEAAAASDEELSREERKARLRAELKAEEAAKIREAQMEAQRRQLETEAGEAVTSGVEAERDLATVARTAEVSEVKKKKKKKRKNRGPKRGGGI</sequence>
<evidence type="ECO:0000256" key="1">
    <source>
        <dbReference type="ARBA" id="ARBA00004141"/>
    </source>
</evidence>
<feature type="signal peptide" evidence="8">
    <location>
        <begin position="1"/>
        <end position="19"/>
    </location>
</feature>
<dbReference type="InterPro" id="IPR028055">
    <property type="entry name" value="YidC/Oxa/ALB_C"/>
</dbReference>
<feature type="compositionally biased region" description="Acidic residues" evidence="6">
    <location>
        <begin position="461"/>
        <end position="474"/>
    </location>
</feature>
<dbReference type="NCBIfam" id="TIGR03592">
    <property type="entry name" value="yidC_oxa1_cterm"/>
    <property type="match status" value="1"/>
</dbReference>
<evidence type="ECO:0000256" key="6">
    <source>
        <dbReference type="SAM" id="MobiDB-lite"/>
    </source>
</evidence>
<dbReference type="InterPro" id="IPR001708">
    <property type="entry name" value="YidC/ALB3/OXA1/COX18"/>
</dbReference>
<dbReference type="Pfam" id="PF02096">
    <property type="entry name" value="60KD_IMP"/>
    <property type="match status" value="1"/>
</dbReference>
<feature type="domain" description="Membrane insertase YidC/Oxa/ALB C-terminal" evidence="9">
    <location>
        <begin position="185"/>
        <end position="395"/>
    </location>
</feature>
<protein>
    <recommendedName>
        <fullName evidence="9">Membrane insertase YidC/Oxa/ALB C-terminal domain-containing protein</fullName>
    </recommendedName>
</protein>
<dbReference type="GO" id="GO:0051205">
    <property type="term" value="P:protein insertion into membrane"/>
    <property type="evidence" value="ECO:0007669"/>
    <property type="project" value="TreeGrafter"/>
</dbReference>
<dbReference type="PANTHER" id="PTHR12428:SF14">
    <property type="entry name" value="ALBINO3-LIKE PROTEIN 1, CHLOROPLASTIC"/>
    <property type="match status" value="1"/>
</dbReference>
<name>A0A0G4FZH1_9ALVE</name>
<reference evidence="10" key="1">
    <citation type="submission" date="2014-11" db="EMBL/GenBank/DDBJ databases">
        <authorList>
            <person name="Otto D Thomas"/>
            <person name="Naeem Raeece"/>
        </authorList>
    </citation>
    <scope>NUCLEOTIDE SEQUENCE</scope>
</reference>
<proteinExistence type="inferred from homology"/>
<feature type="region of interest" description="Disordered" evidence="6">
    <location>
        <begin position="419"/>
        <end position="502"/>
    </location>
</feature>
<comment type="similarity">
    <text evidence="5">Belongs to the OXA1/ALB3/YidC family.</text>
</comment>
<dbReference type="VEuPathDB" id="CryptoDB:Cvel_19535"/>
<gene>
    <name evidence="10" type="ORF">Cvel_19535</name>
</gene>
<evidence type="ECO:0000256" key="3">
    <source>
        <dbReference type="ARBA" id="ARBA00022989"/>
    </source>
</evidence>
<dbReference type="EMBL" id="CDMZ01000763">
    <property type="protein sequence ID" value="CEM21020.1"/>
    <property type="molecule type" value="Genomic_DNA"/>
</dbReference>
<evidence type="ECO:0000256" key="2">
    <source>
        <dbReference type="ARBA" id="ARBA00022692"/>
    </source>
</evidence>
<dbReference type="GO" id="GO:0016020">
    <property type="term" value="C:membrane"/>
    <property type="evidence" value="ECO:0007669"/>
    <property type="project" value="UniProtKB-SubCell"/>
</dbReference>
<dbReference type="PANTHER" id="PTHR12428">
    <property type="entry name" value="OXA1"/>
    <property type="match status" value="1"/>
</dbReference>
<dbReference type="InterPro" id="IPR047196">
    <property type="entry name" value="YidC_ALB_C"/>
</dbReference>
<keyword evidence="4 7" id="KW-0472">Membrane</keyword>
<keyword evidence="3 7" id="KW-1133">Transmembrane helix</keyword>
<feature type="transmembrane region" description="Helical" evidence="7">
    <location>
        <begin position="317"/>
        <end position="341"/>
    </location>
</feature>
<evidence type="ECO:0000259" key="9">
    <source>
        <dbReference type="Pfam" id="PF02096"/>
    </source>
</evidence>
<feature type="region of interest" description="Disordered" evidence="6">
    <location>
        <begin position="521"/>
        <end position="577"/>
    </location>
</feature>
<feature type="compositionally biased region" description="Basic residues" evidence="6">
    <location>
        <begin position="559"/>
        <end position="577"/>
    </location>
</feature>
<evidence type="ECO:0000256" key="4">
    <source>
        <dbReference type="ARBA" id="ARBA00023136"/>
    </source>
</evidence>
<dbReference type="CDD" id="cd20070">
    <property type="entry name" value="5TM_YidC_Alb3"/>
    <property type="match status" value="1"/>
</dbReference>